<dbReference type="EMBL" id="MLHO01000014">
    <property type="protein sequence ID" value="OOF58385.1"/>
    <property type="molecule type" value="Genomic_DNA"/>
</dbReference>
<keyword evidence="1" id="KW-0812">Transmembrane</keyword>
<keyword evidence="1" id="KW-1133">Transmembrane helix</keyword>
<dbReference type="Pfam" id="PF04657">
    <property type="entry name" value="DMT_YdcZ"/>
    <property type="match status" value="2"/>
</dbReference>
<feature type="transmembrane region" description="Helical" evidence="1">
    <location>
        <begin position="232"/>
        <end position="250"/>
    </location>
</feature>
<feature type="transmembrane region" description="Helical" evidence="1">
    <location>
        <begin position="195"/>
        <end position="216"/>
    </location>
</feature>
<feature type="transmembrane region" description="Helical" evidence="1">
    <location>
        <begin position="165"/>
        <end position="183"/>
    </location>
</feature>
<organism evidence="2 3">
    <name type="scientific">Rodentibacter genomosp. 2</name>
    <dbReference type="NCBI Taxonomy" id="1908266"/>
    <lineage>
        <taxon>Bacteria</taxon>
        <taxon>Pseudomonadati</taxon>
        <taxon>Pseudomonadota</taxon>
        <taxon>Gammaproteobacteria</taxon>
        <taxon>Pasteurellales</taxon>
        <taxon>Pasteurellaceae</taxon>
        <taxon>Rodentibacter</taxon>
    </lineage>
</organism>
<feature type="transmembrane region" description="Helical" evidence="1">
    <location>
        <begin position="288"/>
        <end position="310"/>
    </location>
</feature>
<sequence length="312" mass="33860">MLTMFIGILIGIIVSFQTAINARLRSYLGVPFLSSFISFSGGTLFLIILAKLSNEPLTIEPTTLLQTPWWLWIGGLMGMVSLTANILLFAKLGSVQTAIIPLLGQVIMGILIDTFGWFHSPKIDLNLIRILGISLVFLGIFFTVVMPMMKKTKSPHSQSEPHLWLWRFFGIFAGMLLAAQTAINAELGRVLHSSVQAAFISFAVGGSGLFLVVLFYEKSFSTLKNAIGKGKPWWVWFGGCLGALFIFGSITLVPQIGTGGAVVLALLGLISGSLLVDKFGFFGAQRKVILPIQLVGLGILISSVMLIQLVRI</sequence>
<feature type="transmembrane region" description="Helical" evidence="1">
    <location>
        <begin position="256"/>
        <end position="276"/>
    </location>
</feature>
<dbReference type="STRING" id="1908266.BKK55_01900"/>
<keyword evidence="1" id="KW-0472">Membrane</keyword>
<protein>
    <submittedName>
        <fullName evidence="2">Orotate transporter</fullName>
    </submittedName>
</protein>
<dbReference type="PANTHER" id="PTHR34821">
    <property type="entry name" value="INNER MEMBRANE PROTEIN YDCZ"/>
    <property type="match status" value="1"/>
</dbReference>
<keyword evidence="3" id="KW-1185">Reference proteome</keyword>
<evidence type="ECO:0000256" key="1">
    <source>
        <dbReference type="SAM" id="Phobius"/>
    </source>
</evidence>
<gene>
    <name evidence="2" type="ORF">BKK55_01900</name>
</gene>
<feature type="transmembrane region" description="Helical" evidence="1">
    <location>
        <begin position="102"/>
        <end position="120"/>
    </location>
</feature>
<feature type="transmembrane region" description="Helical" evidence="1">
    <location>
        <begin position="6"/>
        <end position="24"/>
    </location>
</feature>
<accession>A0A1V3JP19</accession>
<dbReference type="GO" id="GO:0005886">
    <property type="term" value="C:plasma membrane"/>
    <property type="evidence" value="ECO:0007669"/>
    <property type="project" value="TreeGrafter"/>
</dbReference>
<dbReference type="Proteomes" id="UP000188541">
    <property type="component" value="Unassembled WGS sequence"/>
</dbReference>
<comment type="caution">
    <text evidence="2">The sequence shown here is derived from an EMBL/GenBank/DDBJ whole genome shotgun (WGS) entry which is preliminary data.</text>
</comment>
<dbReference type="OrthoDB" id="7864805at2"/>
<dbReference type="RefSeq" id="WP_077550349.1">
    <property type="nucleotide sequence ID" value="NZ_MLHO01000014.1"/>
</dbReference>
<dbReference type="InterPro" id="IPR006750">
    <property type="entry name" value="YdcZ"/>
</dbReference>
<proteinExistence type="predicted"/>
<reference evidence="2 3" key="1">
    <citation type="submission" date="2016-10" db="EMBL/GenBank/DDBJ databases">
        <title>Rodentibacter gen. nov. and new species.</title>
        <authorList>
            <person name="Christensen H."/>
        </authorList>
    </citation>
    <scope>NUCLEOTIDE SEQUENCE [LARGE SCALE GENOMIC DNA]</scope>
    <source>
        <strain evidence="2 3">1996246016</strain>
    </source>
</reference>
<name>A0A1V3JP19_9PAST</name>
<dbReference type="PANTHER" id="PTHR34821:SF2">
    <property type="entry name" value="INNER MEMBRANE PROTEIN YDCZ"/>
    <property type="match status" value="1"/>
</dbReference>
<feature type="transmembrane region" description="Helical" evidence="1">
    <location>
        <begin position="126"/>
        <end position="145"/>
    </location>
</feature>
<feature type="transmembrane region" description="Helical" evidence="1">
    <location>
        <begin position="31"/>
        <end position="49"/>
    </location>
</feature>
<feature type="transmembrane region" description="Helical" evidence="1">
    <location>
        <begin position="69"/>
        <end position="90"/>
    </location>
</feature>
<dbReference type="AlphaFoldDB" id="A0A1V3JP19"/>
<evidence type="ECO:0000313" key="2">
    <source>
        <dbReference type="EMBL" id="OOF58385.1"/>
    </source>
</evidence>
<evidence type="ECO:0000313" key="3">
    <source>
        <dbReference type="Proteomes" id="UP000188541"/>
    </source>
</evidence>